<feature type="region of interest" description="Disordered" evidence="1">
    <location>
        <begin position="152"/>
        <end position="174"/>
    </location>
</feature>
<proteinExistence type="predicted"/>
<keyword evidence="4" id="KW-1185">Reference proteome</keyword>
<dbReference type="OrthoDB" id="7699546at2759"/>
<sequence length="174" mass="20607">MLRMQAVTNVMLRDVKQRLTKVEDVLKNRSLHLPESNGLIAQFLPLNTINDVKEFESVLKITEEAVTQFRQFVSKTGGNNPRHTIQRTLQKIFTNECAMKCSWKGIKNNFRVSDLYLIKIMKKDVTLQHKNLTESEFDNIVAEWLRFARQRKKREDKEKENEHHNENEEPVNKR</sequence>
<dbReference type="EMBL" id="LBMM01007178">
    <property type="protein sequence ID" value="KMQ89962.1"/>
    <property type="molecule type" value="Genomic_DNA"/>
</dbReference>
<evidence type="ECO:0000313" key="4">
    <source>
        <dbReference type="Proteomes" id="UP000036403"/>
    </source>
</evidence>
<dbReference type="PaxDb" id="67767-A0A0J7KI66"/>
<feature type="compositionally biased region" description="Basic and acidic residues" evidence="1">
    <location>
        <begin position="153"/>
        <end position="174"/>
    </location>
</feature>
<name>A0A0J7KI66_LASNI</name>
<evidence type="ECO:0000256" key="1">
    <source>
        <dbReference type="SAM" id="MobiDB-lite"/>
    </source>
</evidence>
<evidence type="ECO:0000259" key="2">
    <source>
        <dbReference type="Pfam" id="PF16064"/>
    </source>
</evidence>
<dbReference type="PANTHER" id="PTHR34153:SF2">
    <property type="entry name" value="SI:CH211-262H13.3-RELATED"/>
    <property type="match status" value="1"/>
</dbReference>
<dbReference type="Pfam" id="PF16064">
    <property type="entry name" value="DUF4806"/>
    <property type="match status" value="1"/>
</dbReference>
<dbReference type="Proteomes" id="UP000036403">
    <property type="component" value="Unassembled WGS sequence"/>
</dbReference>
<protein>
    <submittedName>
        <fullName evidence="3">Coiled-coil domain-containing protein 65</fullName>
    </submittedName>
</protein>
<dbReference type="AlphaFoldDB" id="A0A0J7KI66"/>
<comment type="caution">
    <text evidence="3">The sequence shown here is derived from an EMBL/GenBank/DDBJ whole genome shotgun (WGS) entry which is preliminary data.</text>
</comment>
<feature type="domain" description="DUF4806" evidence="2">
    <location>
        <begin position="44"/>
        <end position="109"/>
    </location>
</feature>
<reference evidence="3 4" key="1">
    <citation type="submission" date="2015-04" db="EMBL/GenBank/DDBJ databases">
        <title>Lasius niger genome sequencing.</title>
        <authorList>
            <person name="Konorov E.A."/>
            <person name="Nikitin M.A."/>
            <person name="Kirill M.V."/>
            <person name="Chang P."/>
        </authorList>
    </citation>
    <scope>NUCLEOTIDE SEQUENCE [LARGE SCALE GENOMIC DNA]</scope>
    <source>
        <tissue evidence="3">Whole</tissue>
    </source>
</reference>
<dbReference type="InterPro" id="IPR032071">
    <property type="entry name" value="DUF4806"/>
</dbReference>
<evidence type="ECO:0000313" key="3">
    <source>
        <dbReference type="EMBL" id="KMQ89962.1"/>
    </source>
</evidence>
<organism evidence="3 4">
    <name type="scientific">Lasius niger</name>
    <name type="common">Black garden ant</name>
    <dbReference type="NCBI Taxonomy" id="67767"/>
    <lineage>
        <taxon>Eukaryota</taxon>
        <taxon>Metazoa</taxon>
        <taxon>Ecdysozoa</taxon>
        <taxon>Arthropoda</taxon>
        <taxon>Hexapoda</taxon>
        <taxon>Insecta</taxon>
        <taxon>Pterygota</taxon>
        <taxon>Neoptera</taxon>
        <taxon>Endopterygota</taxon>
        <taxon>Hymenoptera</taxon>
        <taxon>Apocrita</taxon>
        <taxon>Aculeata</taxon>
        <taxon>Formicoidea</taxon>
        <taxon>Formicidae</taxon>
        <taxon>Formicinae</taxon>
        <taxon>Lasius</taxon>
        <taxon>Lasius</taxon>
    </lineage>
</organism>
<accession>A0A0J7KI66</accession>
<gene>
    <name evidence="3" type="ORF">RF55_10337</name>
</gene>
<dbReference type="PANTHER" id="PTHR34153">
    <property type="entry name" value="SI:CH211-262H13.3-RELATED-RELATED"/>
    <property type="match status" value="1"/>
</dbReference>